<organism evidence="6 7">
    <name type="scientific">Verticillium nonalfalfae</name>
    <dbReference type="NCBI Taxonomy" id="1051616"/>
    <lineage>
        <taxon>Eukaryota</taxon>
        <taxon>Fungi</taxon>
        <taxon>Dikarya</taxon>
        <taxon>Ascomycota</taxon>
        <taxon>Pezizomycotina</taxon>
        <taxon>Sordariomycetes</taxon>
        <taxon>Hypocreomycetidae</taxon>
        <taxon>Glomerellales</taxon>
        <taxon>Plectosphaerellaceae</taxon>
        <taxon>Verticillium</taxon>
    </lineage>
</organism>
<dbReference type="AlphaFoldDB" id="A0A3M9XVN9"/>
<feature type="transmembrane region" description="Helical" evidence="5">
    <location>
        <begin position="72"/>
        <end position="90"/>
    </location>
</feature>
<dbReference type="RefSeq" id="XP_028490505.1">
    <property type="nucleotide sequence ID" value="XM_028638043.1"/>
</dbReference>
<evidence type="ECO:0000313" key="7">
    <source>
        <dbReference type="Proteomes" id="UP000267145"/>
    </source>
</evidence>
<dbReference type="InterPro" id="IPR036259">
    <property type="entry name" value="MFS_trans_sf"/>
</dbReference>
<sequence>MAAETEVLAPAEGSKVERLLHNPWTQIVLSSLTLFYNPGMCNGLTGMGGPGQTYALYAGSSLYCNRSQNGPFVIAAGALVGVGAAFFWVAQGTVMVTYTNEGPRRREIGPFWVVFNLGGAIASLISFGLNFRSASGSVTDSTYIAYMVVMLFGWGL</sequence>
<dbReference type="SUPFAM" id="SSF103473">
    <property type="entry name" value="MFS general substrate transporter"/>
    <property type="match status" value="1"/>
</dbReference>
<keyword evidence="2 5" id="KW-0812">Transmembrane</keyword>
<dbReference type="PANTHER" id="PTHR23294:SF55">
    <property type="entry name" value="TRANSPORTER, PUTATIVE (AFU_ORTHOLOGUE AFUA_1G17480)-RELATED"/>
    <property type="match status" value="1"/>
</dbReference>
<comment type="subcellular location">
    <subcellularLocation>
        <location evidence="1">Membrane</location>
        <topology evidence="1">Multi-pass membrane protein</topology>
    </subcellularLocation>
</comment>
<evidence type="ECO:0000256" key="3">
    <source>
        <dbReference type="ARBA" id="ARBA00022989"/>
    </source>
</evidence>
<reference evidence="6 7" key="1">
    <citation type="submission" date="2018-10" db="EMBL/GenBank/DDBJ databases">
        <title>Genome sequence of Verticillium nonalfalfae VnAa140.</title>
        <authorList>
            <person name="Stajich J.E."/>
            <person name="Kasson M.T."/>
        </authorList>
    </citation>
    <scope>NUCLEOTIDE SEQUENCE [LARGE SCALE GENOMIC DNA]</scope>
    <source>
        <strain evidence="6 7">VnAa140</strain>
    </source>
</reference>
<dbReference type="PANTHER" id="PTHR23294">
    <property type="entry name" value="ET TRANSLATION PRODUCT-RELATED"/>
    <property type="match status" value="1"/>
</dbReference>
<dbReference type="InterPro" id="IPR051617">
    <property type="entry name" value="UNC-93-like_regulator"/>
</dbReference>
<dbReference type="GeneID" id="39607546"/>
<protein>
    <submittedName>
        <fullName evidence="6">Uncharacterized protein</fullName>
    </submittedName>
</protein>
<keyword evidence="3 5" id="KW-1133">Transmembrane helix</keyword>
<comment type="caution">
    <text evidence="6">The sequence shown here is derived from an EMBL/GenBank/DDBJ whole genome shotgun (WGS) entry which is preliminary data.</text>
</comment>
<evidence type="ECO:0000256" key="1">
    <source>
        <dbReference type="ARBA" id="ARBA00004141"/>
    </source>
</evidence>
<keyword evidence="7" id="KW-1185">Reference proteome</keyword>
<proteinExistence type="predicted"/>
<evidence type="ECO:0000256" key="4">
    <source>
        <dbReference type="ARBA" id="ARBA00023136"/>
    </source>
</evidence>
<dbReference type="EMBL" id="RBVV01000213">
    <property type="protein sequence ID" value="RNJ52347.1"/>
    <property type="molecule type" value="Genomic_DNA"/>
</dbReference>
<evidence type="ECO:0000256" key="2">
    <source>
        <dbReference type="ARBA" id="ARBA00022692"/>
    </source>
</evidence>
<keyword evidence="4 5" id="KW-0472">Membrane</keyword>
<accession>A0A3M9XVN9</accession>
<evidence type="ECO:0000313" key="6">
    <source>
        <dbReference type="EMBL" id="RNJ52347.1"/>
    </source>
</evidence>
<dbReference type="GO" id="GO:0016020">
    <property type="term" value="C:membrane"/>
    <property type="evidence" value="ECO:0007669"/>
    <property type="project" value="UniProtKB-SubCell"/>
</dbReference>
<feature type="transmembrane region" description="Helical" evidence="5">
    <location>
        <begin position="110"/>
        <end position="131"/>
    </location>
</feature>
<name>A0A3M9XVN9_9PEZI</name>
<dbReference type="Proteomes" id="UP000267145">
    <property type="component" value="Unassembled WGS sequence"/>
</dbReference>
<gene>
    <name evidence="6" type="ORF">D7B24_003857</name>
</gene>
<evidence type="ECO:0000256" key="5">
    <source>
        <dbReference type="SAM" id="Phobius"/>
    </source>
</evidence>